<dbReference type="Gene3D" id="3.40.710.10">
    <property type="entry name" value="DD-peptidase/beta-lactamase superfamily"/>
    <property type="match status" value="1"/>
</dbReference>
<dbReference type="InterPro" id="IPR001466">
    <property type="entry name" value="Beta-lactam-related"/>
</dbReference>
<keyword evidence="7" id="KW-1185">Reference proteome</keyword>
<accession>A0A1H7SRI7</accession>
<gene>
    <name evidence="6" type="ORF">SAMN04488505_1021016</name>
</gene>
<keyword evidence="3" id="KW-0732">Signal</keyword>
<evidence type="ECO:0000313" key="6">
    <source>
        <dbReference type="EMBL" id="SEL75133.1"/>
    </source>
</evidence>
<dbReference type="AlphaFoldDB" id="A0A1H7SRI7"/>
<feature type="chain" id="PRO_5011497193" evidence="3">
    <location>
        <begin position="22"/>
        <end position="473"/>
    </location>
</feature>
<dbReference type="InterPro" id="IPR012338">
    <property type="entry name" value="Beta-lactam/transpept-like"/>
</dbReference>
<dbReference type="Pfam" id="PF00144">
    <property type="entry name" value="Beta-lactamase"/>
    <property type="match status" value="1"/>
</dbReference>
<dbReference type="RefSeq" id="WP_089911302.1">
    <property type="nucleotide sequence ID" value="NZ_FOBB01000002.1"/>
</dbReference>
<dbReference type="Proteomes" id="UP000198984">
    <property type="component" value="Unassembled WGS sequence"/>
</dbReference>
<dbReference type="EMBL" id="FOBB01000002">
    <property type="protein sequence ID" value="SEL75133.1"/>
    <property type="molecule type" value="Genomic_DNA"/>
</dbReference>
<dbReference type="PANTHER" id="PTHR46825">
    <property type="entry name" value="D-ALANYL-D-ALANINE-CARBOXYPEPTIDASE/ENDOPEPTIDASE AMPH"/>
    <property type="match status" value="1"/>
</dbReference>
<feature type="domain" description="Peptidase S12 Pab87-related C-terminal" evidence="5">
    <location>
        <begin position="384"/>
        <end position="465"/>
    </location>
</feature>
<sequence length="473" mass="52871">MRLPKSITTFFFLLCFTFASCAQSPAVKSPAEKIRQLLDEYNRYKLFNGTALVAKDGKVIFKNGVGYANFEWEIRNTPDTRFRLGSITKQFTAMLILQLAEQGKLKLDGHISDYLPYYPKANGERVTIYNLLTHTSGIPNYTARPDFFSRFARNPSTPKEFIPFFSELPLEFTPGTDYKYSNSGYFVLGAIIEEVTGQSYASVLQERIFTPLHMLNTGYDKAAPIIKKRAAGYERNGDSLINASYLDMDLPYAAGAMYSTVEDLYLWDQALYTNQLLSAAGKTTYFTPFLKGYACGWMRQPFSIGNTKDTLSSISHDGGINGFNTLIVRIPDSKDLVVLLNNTGGAPLRDIAKNILAILYNKPYTPPAKPTHSLSQPAAKTLAAITPDTAAYRLYTGKYELAPNVVMAISTEGDHIYEQLTGQARFEIFPSAPAEFFMKVVDARISFMKNEQGVVDQLVLHQNGRDITAKRVE</sequence>
<dbReference type="PANTHER" id="PTHR46825:SF11">
    <property type="entry name" value="PENICILLIN-BINDING PROTEIN 4"/>
    <property type="match status" value="1"/>
</dbReference>
<reference evidence="6 7" key="1">
    <citation type="submission" date="2016-10" db="EMBL/GenBank/DDBJ databases">
        <authorList>
            <person name="de Groot N.N."/>
        </authorList>
    </citation>
    <scope>NUCLEOTIDE SEQUENCE [LARGE SCALE GENOMIC DNA]</scope>
    <source>
        <strain evidence="6 7">DSM 21039</strain>
    </source>
</reference>
<dbReference type="SUPFAM" id="SSF56601">
    <property type="entry name" value="beta-lactamase/transpeptidase-like"/>
    <property type="match status" value="1"/>
</dbReference>
<protein>
    <submittedName>
        <fullName evidence="6">CubicO group peptidase, beta-lactamase class C family</fullName>
    </submittedName>
</protein>
<dbReference type="OrthoDB" id="9793489at2"/>
<organism evidence="6 7">
    <name type="scientific">Chitinophaga rupis</name>
    <dbReference type="NCBI Taxonomy" id="573321"/>
    <lineage>
        <taxon>Bacteria</taxon>
        <taxon>Pseudomonadati</taxon>
        <taxon>Bacteroidota</taxon>
        <taxon>Chitinophagia</taxon>
        <taxon>Chitinophagales</taxon>
        <taxon>Chitinophagaceae</taxon>
        <taxon>Chitinophaga</taxon>
    </lineage>
</organism>
<evidence type="ECO:0000313" key="7">
    <source>
        <dbReference type="Proteomes" id="UP000198984"/>
    </source>
</evidence>
<keyword evidence="2" id="KW-0472">Membrane</keyword>
<feature type="domain" description="Beta-lactamase-related" evidence="4">
    <location>
        <begin position="35"/>
        <end position="354"/>
    </location>
</feature>
<dbReference type="GO" id="GO:0016020">
    <property type="term" value="C:membrane"/>
    <property type="evidence" value="ECO:0007669"/>
    <property type="project" value="UniProtKB-SubCell"/>
</dbReference>
<evidence type="ECO:0000256" key="3">
    <source>
        <dbReference type="SAM" id="SignalP"/>
    </source>
</evidence>
<dbReference type="Pfam" id="PF11954">
    <property type="entry name" value="DUF3471"/>
    <property type="match status" value="1"/>
</dbReference>
<feature type="signal peptide" evidence="3">
    <location>
        <begin position="1"/>
        <end position="21"/>
    </location>
</feature>
<dbReference type="InterPro" id="IPR021860">
    <property type="entry name" value="Peptidase_S12_Pab87-rel_C"/>
</dbReference>
<evidence type="ECO:0000259" key="5">
    <source>
        <dbReference type="Pfam" id="PF11954"/>
    </source>
</evidence>
<name>A0A1H7SRI7_9BACT</name>
<evidence type="ECO:0000256" key="2">
    <source>
        <dbReference type="ARBA" id="ARBA00023136"/>
    </source>
</evidence>
<dbReference type="STRING" id="573321.SAMN04488505_1021016"/>
<comment type="subcellular location">
    <subcellularLocation>
        <location evidence="1">Membrane</location>
    </subcellularLocation>
</comment>
<dbReference type="PROSITE" id="PS51257">
    <property type="entry name" value="PROKAR_LIPOPROTEIN"/>
    <property type="match status" value="1"/>
</dbReference>
<evidence type="ECO:0000256" key="1">
    <source>
        <dbReference type="ARBA" id="ARBA00004370"/>
    </source>
</evidence>
<proteinExistence type="predicted"/>
<evidence type="ECO:0000259" key="4">
    <source>
        <dbReference type="Pfam" id="PF00144"/>
    </source>
</evidence>
<dbReference type="InterPro" id="IPR050491">
    <property type="entry name" value="AmpC-like"/>
</dbReference>